<proteinExistence type="predicted"/>
<keyword evidence="2" id="KW-0233">DNA recombination</keyword>
<evidence type="ECO:0000256" key="1">
    <source>
        <dbReference type="ARBA" id="ARBA00023125"/>
    </source>
</evidence>
<feature type="region of interest" description="Disordered" evidence="4">
    <location>
        <begin position="1"/>
        <end position="28"/>
    </location>
</feature>
<dbReference type="SUPFAM" id="SSF56349">
    <property type="entry name" value="DNA breaking-rejoining enzymes"/>
    <property type="match status" value="1"/>
</dbReference>
<dbReference type="InterPro" id="IPR011010">
    <property type="entry name" value="DNA_brk_join_enz"/>
</dbReference>
<dbReference type="Gene3D" id="1.10.150.130">
    <property type="match status" value="1"/>
</dbReference>
<evidence type="ECO:0000259" key="6">
    <source>
        <dbReference type="PROSITE" id="PS51900"/>
    </source>
</evidence>
<comment type="caution">
    <text evidence="7">The sequence shown here is derived from an EMBL/GenBank/DDBJ whole genome shotgun (WGS) entry which is preliminary data.</text>
</comment>
<dbReference type="Pfam" id="PF00589">
    <property type="entry name" value="Phage_integrase"/>
    <property type="match status" value="1"/>
</dbReference>
<dbReference type="Proteomes" id="UP001499895">
    <property type="component" value="Unassembled WGS sequence"/>
</dbReference>
<dbReference type="PROSITE" id="PS51898">
    <property type="entry name" value="TYR_RECOMBINASE"/>
    <property type="match status" value="1"/>
</dbReference>
<dbReference type="Gene3D" id="1.10.443.10">
    <property type="entry name" value="Intergrase catalytic core"/>
    <property type="match status" value="1"/>
</dbReference>
<dbReference type="PROSITE" id="PS51900">
    <property type="entry name" value="CB"/>
    <property type="match status" value="1"/>
</dbReference>
<dbReference type="InterPro" id="IPR044068">
    <property type="entry name" value="CB"/>
</dbReference>
<evidence type="ECO:0000313" key="8">
    <source>
        <dbReference type="Proteomes" id="UP001499895"/>
    </source>
</evidence>
<organism evidence="7 8">
    <name type="scientific">Streptomyces stramineus</name>
    <dbReference type="NCBI Taxonomy" id="173861"/>
    <lineage>
        <taxon>Bacteria</taxon>
        <taxon>Bacillati</taxon>
        <taxon>Actinomycetota</taxon>
        <taxon>Actinomycetes</taxon>
        <taxon>Kitasatosporales</taxon>
        <taxon>Streptomycetaceae</taxon>
        <taxon>Streptomyces</taxon>
    </lineage>
</organism>
<evidence type="ECO:0008006" key="9">
    <source>
        <dbReference type="Google" id="ProtNLM"/>
    </source>
</evidence>
<accession>A0ABN1A0A4</accession>
<evidence type="ECO:0000313" key="7">
    <source>
        <dbReference type="EMBL" id="GAA0464451.1"/>
    </source>
</evidence>
<evidence type="ECO:0000256" key="2">
    <source>
        <dbReference type="ARBA" id="ARBA00023172"/>
    </source>
</evidence>
<keyword evidence="1 3" id="KW-0238">DNA-binding</keyword>
<dbReference type="InterPro" id="IPR013762">
    <property type="entry name" value="Integrase-like_cat_sf"/>
</dbReference>
<reference evidence="7 8" key="1">
    <citation type="journal article" date="2019" name="Int. J. Syst. Evol. Microbiol.">
        <title>The Global Catalogue of Microorganisms (GCM) 10K type strain sequencing project: providing services to taxonomists for standard genome sequencing and annotation.</title>
        <authorList>
            <consortium name="The Broad Institute Genomics Platform"/>
            <consortium name="The Broad Institute Genome Sequencing Center for Infectious Disease"/>
            <person name="Wu L."/>
            <person name="Ma J."/>
        </authorList>
    </citation>
    <scope>NUCLEOTIDE SEQUENCE [LARGE SCALE GENOMIC DNA]</scope>
    <source>
        <strain evidence="7 8">JCM 10649</strain>
    </source>
</reference>
<evidence type="ECO:0000259" key="5">
    <source>
        <dbReference type="PROSITE" id="PS51898"/>
    </source>
</evidence>
<dbReference type="RefSeq" id="WP_344090139.1">
    <property type="nucleotide sequence ID" value="NZ_BAAAHB010000026.1"/>
</dbReference>
<dbReference type="PANTHER" id="PTHR30349:SF81">
    <property type="entry name" value="TYROSINE RECOMBINASE XERC"/>
    <property type="match status" value="1"/>
</dbReference>
<gene>
    <name evidence="7" type="ORF">GCM10009544_28510</name>
</gene>
<dbReference type="EMBL" id="BAAAHB010000026">
    <property type="protein sequence ID" value="GAA0464451.1"/>
    <property type="molecule type" value="Genomic_DNA"/>
</dbReference>
<feature type="domain" description="Tyr recombinase" evidence="5">
    <location>
        <begin position="183"/>
        <end position="365"/>
    </location>
</feature>
<evidence type="ECO:0000256" key="4">
    <source>
        <dbReference type="SAM" id="MobiDB-lite"/>
    </source>
</evidence>
<sequence length="379" mass="42531">MLTPDQNVPESGESPDMPGKVLARSPRAALTTVRRDPRDLWPEHARRLYDHLIELYGEDDVLPTLAAAWIAHQRSVNTQKSYARGFKVFEEFAREHGEHPMAVKFVLADTFRLYLETTPTWVRVKGGRRGEMVRAGKPYSDASRKNALSAASSFFVYLDKVSDDGVKNPFDAVQRPYVDPTYSPTPGYTEAEWARFVAVARDEHRVAAYRKRAYALLLTLYTCCLRINSLLNARVEDLGYDKGHRVLLLEKVKGGGRKKKPIPPVTWDALMEYLNGRTTGWLFCTASGGQLDEPAVWRLLQSLAQRAGLPLRGPHGVKGDAVTHALAKPGARPDKVQQWADHKDARTTQLYNRRRELLDDSPGYDLGRDVAGALEHGEA</sequence>
<protein>
    <recommendedName>
        <fullName evidence="9">Integrase</fullName>
    </recommendedName>
</protein>
<evidence type="ECO:0000256" key="3">
    <source>
        <dbReference type="PROSITE-ProRule" id="PRU01248"/>
    </source>
</evidence>
<name>A0ABN1A0A4_9ACTN</name>
<dbReference type="PANTHER" id="PTHR30349">
    <property type="entry name" value="PHAGE INTEGRASE-RELATED"/>
    <property type="match status" value="1"/>
</dbReference>
<feature type="domain" description="Core-binding (CB)" evidence="6">
    <location>
        <begin position="60"/>
        <end position="159"/>
    </location>
</feature>
<keyword evidence="8" id="KW-1185">Reference proteome</keyword>
<dbReference type="InterPro" id="IPR002104">
    <property type="entry name" value="Integrase_catalytic"/>
</dbReference>
<dbReference type="InterPro" id="IPR010998">
    <property type="entry name" value="Integrase_recombinase_N"/>
</dbReference>
<dbReference type="InterPro" id="IPR050090">
    <property type="entry name" value="Tyrosine_recombinase_XerCD"/>
</dbReference>